<dbReference type="AlphaFoldDB" id="A0A3M7QWN8"/>
<gene>
    <name evidence="1" type="ORF">BpHYR1_001938</name>
</gene>
<dbReference type="EMBL" id="REGN01004907">
    <property type="protein sequence ID" value="RNA15693.1"/>
    <property type="molecule type" value="Genomic_DNA"/>
</dbReference>
<proteinExistence type="predicted"/>
<dbReference type="OrthoDB" id="10119923at2759"/>
<evidence type="ECO:0000313" key="2">
    <source>
        <dbReference type="Proteomes" id="UP000276133"/>
    </source>
</evidence>
<evidence type="ECO:0000313" key="1">
    <source>
        <dbReference type="EMBL" id="RNA15693.1"/>
    </source>
</evidence>
<dbReference type="Proteomes" id="UP000276133">
    <property type="component" value="Unassembled WGS sequence"/>
</dbReference>
<name>A0A3M7QWN8_BRAPC</name>
<reference evidence="1 2" key="1">
    <citation type="journal article" date="2018" name="Sci. Rep.">
        <title>Genomic signatures of local adaptation to the degree of environmental predictability in rotifers.</title>
        <authorList>
            <person name="Franch-Gras L."/>
            <person name="Hahn C."/>
            <person name="Garcia-Roger E.M."/>
            <person name="Carmona M.J."/>
            <person name="Serra M."/>
            <person name="Gomez A."/>
        </authorList>
    </citation>
    <scope>NUCLEOTIDE SEQUENCE [LARGE SCALE GENOMIC DNA]</scope>
    <source>
        <strain evidence="1">HYR1</strain>
    </source>
</reference>
<organism evidence="1 2">
    <name type="scientific">Brachionus plicatilis</name>
    <name type="common">Marine rotifer</name>
    <name type="synonym">Brachionus muelleri</name>
    <dbReference type="NCBI Taxonomy" id="10195"/>
    <lineage>
        <taxon>Eukaryota</taxon>
        <taxon>Metazoa</taxon>
        <taxon>Spiralia</taxon>
        <taxon>Gnathifera</taxon>
        <taxon>Rotifera</taxon>
        <taxon>Eurotatoria</taxon>
        <taxon>Monogononta</taxon>
        <taxon>Pseudotrocha</taxon>
        <taxon>Ploima</taxon>
        <taxon>Brachionidae</taxon>
        <taxon>Brachionus</taxon>
    </lineage>
</organism>
<sequence>MPNSQHIISLRKSLDKKNIEMVHAFSTKNYGPFQYLNEIDPLNEDEHKKLVKNFKRGIYAIGKPKNESIEILHMDDQKPITVYRPFRFLIGEALSHDNKTSFLVYIPNPYLNELKNIQSEDAQMRVKELSAASKKHNEFFENFFNRLQEESQKVLDNLFQTTKLRDLALNGNRKLNLPNQIVEAIRLNKIGPNDQLPIGQFVAHEENVELPNGQVKKLVLTITTSYNGSTTQDYTEEDCYIKETTQNYSILYNLVSK</sequence>
<keyword evidence="2" id="KW-1185">Reference proteome</keyword>
<comment type="caution">
    <text evidence="1">The sequence shown here is derived from an EMBL/GenBank/DDBJ whole genome shotgun (WGS) entry which is preliminary data.</text>
</comment>
<protein>
    <submittedName>
        <fullName evidence="1">Uncharacterized protein</fullName>
    </submittedName>
</protein>
<accession>A0A3M7QWN8</accession>